<dbReference type="InterPro" id="IPR018035">
    <property type="entry name" value="Flagellar_FliH/T3SS_HrpE"/>
</dbReference>
<keyword evidence="6" id="KW-1006">Bacterial flagellum protein export</keyword>
<feature type="domain" description="Flagellar assembly protein FliH/Type III secretion system HrpE" evidence="8">
    <location>
        <begin position="123"/>
        <end position="237"/>
    </location>
</feature>
<dbReference type="PANTHER" id="PTHR34982:SF1">
    <property type="entry name" value="FLAGELLAR ASSEMBLY PROTEIN FLIH"/>
    <property type="match status" value="1"/>
</dbReference>
<comment type="caution">
    <text evidence="9">The sequence shown here is derived from an EMBL/GenBank/DDBJ whole genome shotgun (WGS) entry which is preliminary data.</text>
</comment>
<dbReference type="InterPro" id="IPR051472">
    <property type="entry name" value="T3SS_Stator/FliH"/>
</dbReference>
<evidence type="ECO:0000256" key="3">
    <source>
        <dbReference type="ARBA" id="ARBA00022448"/>
    </source>
</evidence>
<dbReference type="RefSeq" id="WP_202750732.1">
    <property type="nucleotide sequence ID" value="NZ_JAESWC010000018.1"/>
</dbReference>
<sequence>MQSSYNVIKNNSVKPTGLREIVTNIEIEKIVDPEVEKSTKPYIESYENLAKNILENARRQSEQIKLKAFDEIRKLEEEAFNKAEQLKKEAFEQGFSEGQLEGFNKAYYETIDSAKLEAEGIVSMAHELLNNAKSEYENYLKEKTSEISELILTISKSVIKREIEDKGMINEMILSALETSKNSKNFIIRCNSLHLEELKAQIDNWKEQLGFFGDIFILKDNSLEIGNAVIDKGNGKIVVGVDYALLRIKDILEGKE</sequence>
<evidence type="ECO:0000256" key="2">
    <source>
        <dbReference type="ARBA" id="ARBA00006602"/>
    </source>
</evidence>
<keyword evidence="10" id="KW-1185">Reference proteome</keyword>
<protein>
    <recommendedName>
        <fullName evidence="8">Flagellar assembly protein FliH/Type III secretion system HrpE domain-containing protein</fullName>
    </recommendedName>
</protein>
<reference evidence="9 10" key="1">
    <citation type="submission" date="2021-01" db="EMBL/GenBank/DDBJ databases">
        <title>Genome public.</title>
        <authorList>
            <person name="Liu C."/>
            <person name="Sun Q."/>
        </authorList>
    </citation>
    <scope>NUCLEOTIDE SEQUENCE [LARGE SCALE GENOMIC DNA]</scope>
    <source>
        <strain evidence="9 10">YIM B02515</strain>
    </source>
</reference>
<gene>
    <name evidence="9" type="ORF">JK636_19975</name>
</gene>
<keyword evidence="7" id="KW-0175">Coiled coil</keyword>
<evidence type="ECO:0000256" key="7">
    <source>
        <dbReference type="SAM" id="Coils"/>
    </source>
</evidence>
<evidence type="ECO:0000256" key="5">
    <source>
        <dbReference type="ARBA" id="ARBA00022927"/>
    </source>
</evidence>
<keyword evidence="5" id="KW-0653">Protein transport</keyword>
<dbReference type="Pfam" id="PF02108">
    <property type="entry name" value="FliH"/>
    <property type="match status" value="1"/>
</dbReference>
<dbReference type="PANTHER" id="PTHR34982">
    <property type="entry name" value="YOP PROTEINS TRANSLOCATION PROTEIN L"/>
    <property type="match status" value="1"/>
</dbReference>
<dbReference type="EMBL" id="JAESWC010000018">
    <property type="protein sequence ID" value="MBL4937993.1"/>
    <property type="molecule type" value="Genomic_DNA"/>
</dbReference>
<keyword evidence="3" id="KW-0813">Transport</keyword>
<feature type="coiled-coil region" evidence="7">
    <location>
        <begin position="122"/>
        <end position="149"/>
    </location>
</feature>
<evidence type="ECO:0000313" key="10">
    <source>
        <dbReference type="Proteomes" id="UP000632377"/>
    </source>
</evidence>
<keyword evidence="4" id="KW-1005">Bacterial flagellum biogenesis</keyword>
<accession>A0ABS1TF31</accession>
<feature type="coiled-coil region" evidence="7">
    <location>
        <begin position="43"/>
        <end position="89"/>
    </location>
</feature>
<proteinExistence type="inferred from homology"/>
<comment type="similarity">
    <text evidence="2">Belongs to the FliH family.</text>
</comment>
<organism evidence="9 10">
    <name type="scientific">Clostridium rhizosphaerae</name>
    <dbReference type="NCBI Taxonomy" id="2803861"/>
    <lineage>
        <taxon>Bacteria</taxon>
        <taxon>Bacillati</taxon>
        <taxon>Bacillota</taxon>
        <taxon>Clostridia</taxon>
        <taxon>Eubacteriales</taxon>
        <taxon>Clostridiaceae</taxon>
        <taxon>Clostridium</taxon>
    </lineage>
</organism>
<evidence type="ECO:0000256" key="6">
    <source>
        <dbReference type="ARBA" id="ARBA00023225"/>
    </source>
</evidence>
<evidence type="ECO:0000256" key="1">
    <source>
        <dbReference type="ARBA" id="ARBA00003041"/>
    </source>
</evidence>
<dbReference type="Proteomes" id="UP000632377">
    <property type="component" value="Unassembled WGS sequence"/>
</dbReference>
<evidence type="ECO:0000256" key="4">
    <source>
        <dbReference type="ARBA" id="ARBA00022795"/>
    </source>
</evidence>
<comment type="function">
    <text evidence="1">Needed for flagellar regrowth and assembly.</text>
</comment>
<evidence type="ECO:0000259" key="8">
    <source>
        <dbReference type="Pfam" id="PF02108"/>
    </source>
</evidence>
<name>A0ABS1TF31_9CLOT</name>
<evidence type="ECO:0000313" key="9">
    <source>
        <dbReference type="EMBL" id="MBL4937993.1"/>
    </source>
</evidence>